<dbReference type="EMBL" id="ML209093">
    <property type="protein sequence ID" value="TFK59059.1"/>
    <property type="molecule type" value="Genomic_DNA"/>
</dbReference>
<sequence>MDFSIPPPRDLAPALILHLQQLGRKSLANAILKKNFHERPHRDGYRYTDFQGKDRSFIMFGELAGPEAGTQNSAHGDFLIEHPNGGWITDNMKVRDKLALRIPREAPALLQYLARMQIGALNSIRLGHLERDEYDVRDIDVEEWVANEDTNQEGKPDDIIYVHTQLKFRNPRDIYCGTNTKRLTRQSFSFGWKTTTDAD</sequence>
<feature type="non-terminal residue" evidence="1">
    <location>
        <position position="199"/>
    </location>
</feature>
<reference evidence="1 2" key="1">
    <citation type="journal article" date="2019" name="Nat. Ecol. Evol.">
        <title>Megaphylogeny resolves global patterns of mushroom evolution.</title>
        <authorList>
            <person name="Varga T."/>
            <person name="Krizsan K."/>
            <person name="Foldi C."/>
            <person name="Dima B."/>
            <person name="Sanchez-Garcia M."/>
            <person name="Sanchez-Ramirez S."/>
            <person name="Szollosi G.J."/>
            <person name="Szarkandi J.G."/>
            <person name="Papp V."/>
            <person name="Albert L."/>
            <person name="Andreopoulos W."/>
            <person name="Angelini C."/>
            <person name="Antonin V."/>
            <person name="Barry K.W."/>
            <person name="Bougher N.L."/>
            <person name="Buchanan P."/>
            <person name="Buyck B."/>
            <person name="Bense V."/>
            <person name="Catcheside P."/>
            <person name="Chovatia M."/>
            <person name="Cooper J."/>
            <person name="Damon W."/>
            <person name="Desjardin D."/>
            <person name="Finy P."/>
            <person name="Geml J."/>
            <person name="Haridas S."/>
            <person name="Hughes K."/>
            <person name="Justo A."/>
            <person name="Karasinski D."/>
            <person name="Kautmanova I."/>
            <person name="Kiss B."/>
            <person name="Kocsube S."/>
            <person name="Kotiranta H."/>
            <person name="LaButti K.M."/>
            <person name="Lechner B.E."/>
            <person name="Liimatainen K."/>
            <person name="Lipzen A."/>
            <person name="Lukacs Z."/>
            <person name="Mihaltcheva S."/>
            <person name="Morgado L.N."/>
            <person name="Niskanen T."/>
            <person name="Noordeloos M.E."/>
            <person name="Ohm R.A."/>
            <person name="Ortiz-Santana B."/>
            <person name="Ovrebo C."/>
            <person name="Racz N."/>
            <person name="Riley R."/>
            <person name="Savchenko A."/>
            <person name="Shiryaev A."/>
            <person name="Soop K."/>
            <person name="Spirin V."/>
            <person name="Szebenyi C."/>
            <person name="Tomsovsky M."/>
            <person name="Tulloss R.E."/>
            <person name="Uehling J."/>
            <person name="Grigoriev I.V."/>
            <person name="Vagvolgyi C."/>
            <person name="Papp T."/>
            <person name="Martin F.M."/>
            <person name="Miettinen O."/>
            <person name="Hibbett D.S."/>
            <person name="Nagy L.G."/>
        </authorList>
    </citation>
    <scope>NUCLEOTIDE SEQUENCE [LARGE SCALE GENOMIC DNA]</scope>
    <source>
        <strain evidence="1 2">NL-1719</strain>
    </source>
</reference>
<keyword evidence="2" id="KW-1185">Reference proteome</keyword>
<name>A0ACD3A178_9AGAR</name>
<organism evidence="1 2">
    <name type="scientific">Pluteus cervinus</name>
    <dbReference type="NCBI Taxonomy" id="181527"/>
    <lineage>
        <taxon>Eukaryota</taxon>
        <taxon>Fungi</taxon>
        <taxon>Dikarya</taxon>
        <taxon>Basidiomycota</taxon>
        <taxon>Agaricomycotina</taxon>
        <taxon>Agaricomycetes</taxon>
        <taxon>Agaricomycetidae</taxon>
        <taxon>Agaricales</taxon>
        <taxon>Pluteineae</taxon>
        <taxon>Pluteaceae</taxon>
        <taxon>Pluteus</taxon>
    </lineage>
</organism>
<accession>A0ACD3A178</accession>
<evidence type="ECO:0000313" key="1">
    <source>
        <dbReference type="EMBL" id="TFK59059.1"/>
    </source>
</evidence>
<gene>
    <name evidence="1" type="ORF">BDN72DRAFT_865457</name>
</gene>
<proteinExistence type="predicted"/>
<evidence type="ECO:0000313" key="2">
    <source>
        <dbReference type="Proteomes" id="UP000308600"/>
    </source>
</evidence>
<protein>
    <submittedName>
        <fullName evidence="1">Uncharacterized protein</fullName>
    </submittedName>
</protein>
<dbReference type="Proteomes" id="UP000308600">
    <property type="component" value="Unassembled WGS sequence"/>
</dbReference>